<dbReference type="RefSeq" id="XP_031932711.1">
    <property type="nucleotide sequence ID" value="XM_032071675.1"/>
</dbReference>
<feature type="chain" id="PRO_5025048782" description="Secreted protein" evidence="2">
    <location>
        <begin position="22"/>
        <end position="335"/>
    </location>
</feature>
<reference evidence="3 4" key="1">
    <citation type="submission" date="2019-04" db="EMBL/GenBank/DDBJ databases">
        <title>Friends and foes A comparative genomics studyof 23 Aspergillus species from section Flavi.</title>
        <authorList>
            <consortium name="DOE Joint Genome Institute"/>
            <person name="Kjaerbolling I."/>
            <person name="Vesth T."/>
            <person name="Frisvad J.C."/>
            <person name="Nybo J.L."/>
            <person name="Theobald S."/>
            <person name="Kildgaard S."/>
            <person name="Isbrandt T."/>
            <person name="Kuo A."/>
            <person name="Sato A."/>
            <person name="Lyhne E.K."/>
            <person name="Kogle M.E."/>
            <person name="Wiebenga A."/>
            <person name="Kun R.S."/>
            <person name="Lubbers R.J."/>
            <person name="Makela M.R."/>
            <person name="Barry K."/>
            <person name="Chovatia M."/>
            <person name="Clum A."/>
            <person name="Daum C."/>
            <person name="Haridas S."/>
            <person name="He G."/>
            <person name="LaButti K."/>
            <person name="Lipzen A."/>
            <person name="Mondo S."/>
            <person name="Riley R."/>
            <person name="Salamov A."/>
            <person name="Simmons B.A."/>
            <person name="Magnuson J.K."/>
            <person name="Henrissat B."/>
            <person name="Mortensen U.H."/>
            <person name="Larsen T.O."/>
            <person name="Devries R.P."/>
            <person name="Grigoriev I.V."/>
            <person name="Machida M."/>
            <person name="Baker S.E."/>
            <person name="Andersen M.R."/>
        </authorList>
    </citation>
    <scope>NUCLEOTIDE SEQUENCE [LARGE SCALE GENOMIC DNA]</scope>
    <source>
        <strain evidence="3 4">CBS 763.97</strain>
    </source>
</reference>
<dbReference type="EMBL" id="ML737572">
    <property type="protein sequence ID" value="KAE8369630.1"/>
    <property type="molecule type" value="Genomic_DNA"/>
</dbReference>
<dbReference type="GeneID" id="43656121"/>
<dbReference type="Proteomes" id="UP000326268">
    <property type="component" value="Unassembled WGS sequence"/>
</dbReference>
<sequence>MRTINFSVFVLAFLFACPGGAIPIDSDTGVSVTPAYNGSAPGYVLDNEDNAGDAGAMAISTDGDETSPWVKRAPPDSQWKFVEEKPQGDKTLPPGSSGNAGQELEFIEERPQDPHRPKQWKFIEARPQGDKDLPPGPIPQGDKSPTPGPSGNDEHQLQFVEEKPPGDEKFIPAPSGNDRHRLQFVEERPQDKKGPPPGSSGKGRQKWNVIAAGPQADMDLPSGPSGNTGHQGQFVEERPEEDRPLTPLPGGHDGRFLRSGREPEWRYGTCHHSTNKRFPHGQCVVQMDIPRPMLKSDSLEWHVSCSADHPCGSEGIGACTIDVSDKYHVPHAECT</sequence>
<keyword evidence="2" id="KW-0732">Signal</keyword>
<gene>
    <name evidence="3" type="ORF">BDV27DRAFT_152922</name>
</gene>
<evidence type="ECO:0000313" key="3">
    <source>
        <dbReference type="EMBL" id="KAE8369630.1"/>
    </source>
</evidence>
<dbReference type="OrthoDB" id="4455120at2759"/>
<proteinExistence type="predicted"/>
<feature type="signal peptide" evidence="2">
    <location>
        <begin position="1"/>
        <end position="21"/>
    </location>
</feature>
<feature type="region of interest" description="Disordered" evidence="1">
    <location>
        <begin position="186"/>
        <end position="205"/>
    </location>
</feature>
<protein>
    <recommendedName>
        <fullName evidence="5">Secreted protein</fullName>
    </recommendedName>
</protein>
<evidence type="ECO:0008006" key="5">
    <source>
        <dbReference type="Google" id="ProtNLM"/>
    </source>
</evidence>
<feature type="region of interest" description="Disordered" evidence="1">
    <location>
        <begin position="54"/>
        <end position="78"/>
    </location>
</feature>
<accession>A0A5N7ALP6</accession>
<dbReference type="AlphaFoldDB" id="A0A5N7ALP6"/>
<organism evidence="3 4">
    <name type="scientific">Aspergillus caelatus</name>
    <dbReference type="NCBI Taxonomy" id="61420"/>
    <lineage>
        <taxon>Eukaryota</taxon>
        <taxon>Fungi</taxon>
        <taxon>Dikarya</taxon>
        <taxon>Ascomycota</taxon>
        <taxon>Pezizomycotina</taxon>
        <taxon>Eurotiomycetes</taxon>
        <taxon>Eurotiomycetidae</taxon>
        <taxon>Eurotiales</taxon>
        <taxon>Aspergillaceae</taxon>
        <taxon>Aspergillus</taxon>
        <taxon>Aspergillus subgen. Circumdati</taxon>
    </lineage>
</organism>
<evidence type="ECO:0000256" key="1">
    <source>
        <dbReference type="SAM" id="MobiDB-lite"/>
    </source>
</evidence>
<evidence type="ECO:0000256" key="2">
    <source>
        <dbReference type="SAM" id="SignalP"/>
    </source>
</evidence>
<evidence type="ECO:0000313" key="4">
    <source>
        <dbReference type="Proteomes" id="UP000326268"/>
    </source>
</evidence>
<feature type="region of interest" description="Disordered" evidence="1">
    <location>
        <begin position="126"/>
        <end position="156"/>
    </location>
</feature>
<keyword evidence="4" id="KW-1185">Reference proteome</keyword>
<name>A0A5N7ALP6_9EURO</name>
<feature type="region of interest" description="Disordered" evidence="1">
    <location>
        <begin position="215"/>
        <end position="257"/>
    </location>
</feature>
<dbReference type="PROSITE" id="PS51257">
    <property type="entry name" value="PROKAR_LIPOPROTEIN"/>
    <property type="match status" value="1"/>
</dbReference>
<feature type="compositionally biased region" description="Basic and acidic residues" evidence="1">
    <location>
        <begin position="235"/>
        <end position="244"/>
    </location>
</feature>